<feature type="transmembrane region" description="Helical" evidence="6">
    <location>
        <begin position="217"/>
        <end position="236"/>
    </location>
</feature>
<evidence type="ECO:0000259" key="8">
    <source>
        <dbReference type="Pfam" id="PF12704"/>
    </source>
</evidence>
<comment type="caution">
    <text evidence="9">The sequence shown here is derived from an EMBL/GenBank/DDBJ whole genome shotgun (WGS) entry which is preliminary data.</text>
</comment>
<keyword evidence="10" id="KW-1185">Reference proteome</keyword>
<feature type="transmembrane region" description="Helical" evidence="6">
    <location>
        <begin position="603"/>
        <end position="629"/>
    </location>
</feature>
<keyword evidence="3 6" id="KW-0812">Transmembrane</keyword>
<evidence type="ECO:0000259" key="7">
    <source>
        <dbReference type="Pfam" id="PF02687"/>
    </source>
</evidence>
<feature type="transmembrane region" description="Helical" evidence="6">
    <location>
        <begin position="340"/>
        <end position="361"/>
    </location>
</feature>
<evidence type="ECO:0000256" key="4">
    <source>
        <dbReference type="ARBA" id="ARBA00022989"/>
    </source>
</evidence>
<gene>
    <name evidence="9" type="ORF">KSZ_78640</name>
</gene>
<feature type="transmembrane region" description="Helical" evidence="6">
    <location>
        <begin position="300"/>
        <end position="319"/>
    </location>
</feature>
<dbReference type="PANTHER" id="PTHR30287:SF2">
    <property type="entry name" value="BLL1001 PROTEIN"/>
    <property type="match status" value="1"/>
</dbReference>
<evidence type="ECO:0000313" key="9">
    <source>
        <dbReference type="EMBL" id="GHO89858.1"/>
    </source>
</evidence>
<feature type="domain" description="ABC3 transporter permease C-terminal" evidence="7">
    <location>
        <begin position="607"/>
        <end position="734"/>
    </location>
</feature>
<feature type="transmembrane region" description="Helical" evidence="6">
    <location>
        <begin position="84"/>
        <end position="105"/>
    </location>
</feature>
<keyword evidence="2" id="KW-1003">Cell membrane</keyword>
<dbReference type="Pfam" id="PF12704">
    <property type="entry name" value="MacB_PCD"/>
    <property type="match status" value="1"/>
</dbReference>
<dbReference type="EMBL" id="BNJJ01000048">
    <property type="protein sequence ID" value="GHO89858.1"/>
    <property type="molecule type" value="Genomic_DNA"/>
</dbReference>
<evidence type="ECO:0008006" key="11">
    <source>
        <dbReference type="Google" id="ProtNLM"/>
    </source>
</evidence>
<feature type="transmembrane region" description="Helical" evidence="6">
    <location>
        <begin position="168"/>
        <end position="196"/>
    </location>
</feature>
<accession>A0ABQ3VWA6</accession>
<comment type="subcellular location">
    <subcellularLocation>
        <location evidence="1">Cell membrane</location>
        <topology evidence="1">Multi-pass membrane protein</topology>
    </subcellularLocation>
</comment>
<dbReference type="Pfam" id="PF02687">
    <property type="entry name" value="FtsX"/>
    <property type="match status" value="2"/>
</dbReference>
<feature type="transmembrane region" description="Helical" evidence="6">
    <location>
        <begin position="125"/>
        <end position="156"/>
    </location>
</feature>
<feature type="transmembrane region" description="Helical" evidence="6">
    <location>
        <begin position="705"/>
        <end position="728"/>
    </location>
</feature>
<evidence type="ECO:0000256" key="5">
    <source>
        <dbReference type="ARBA" id="ARBA00023136"/>
    </source>
</evidence>
<reference evidence="9 10" key="1">
    <citation type="journal article" date="2021" name="Int. J. Syst. Evol. Microbiol.">
        <title>Reticulibacter mediterranei gen. nov., sp. nov., within the new family Reticulibacteraceae fam. nov., and Ktedonospora formicarum gen. nov., sp. nov., Ktedonobacter robiniae sp. nov., Dictyobacter formicarum sp. nov. and Dictyobacter arantiisoli sp. nov., belonging to the class Ktedonobacteria.</title>
        <authorList>
            <person name="Yabe S."/>
            <person name="Zheng Y."/>
            <person name="Wang C.M."/>
            <person name="Sakai Y."/>
            <person name="Abe K."/>
            <person name="Yokota A."/>
            <person name="Donadio S."/>
            <person name="Cavaletti L."/>
            <person name="Monciardini P."/>
        </authorList>
    </citation>
    <scope>NUCLEOTIDE SEQUENCE [LARGE SCALE GENOMIC DNA]</scope>
    <source>
        <strain evidence="9 10">SOSP1-9</strain>
    </source>
</reference>
<proteinExistence type="predicted"/>
<evidence type="ECO:0000256" key="6">
    <source>
        <dbReference type="SAM" id="Phobius"/>
    </source>
</evidence>
<feature type="transmembrane region" description="Helical" evidence="6">
    <location>
        <begin position="242"/>
        <end position="264"/>
    </location>
</feature>
<feature type="domain" description="MacB-like periplasmic core" evidence="8">
    <location>
        <begin position="341"/>
        <end position="576"/>
    </location>
</feature>
<feature type="transmembrane region" description="Helical" evidence="6">
    <location>
        <begin position="276"/>
        <end position="294"/>
    </location>
</feature>
<organism evidence="9 10">
    <name type="scientific">Dictyobacter formicarum</name>
    <dbReference type="NCBI Taxonomy" id="2778368"/>
    <lineage>
        <taxon>Bacteria</taxon>
        <taxon>Bacillati</taxon>
        <taxon>Chloroflexota</taxon>
        <taxon>Ktedonobacteria</taxon>
        <taxon>Ktedonobacterales</taxon>
        <taxon>Dictyobacteraceae</taxon>
        <taxon>Dictyobacter</taxon>
    </lineage>
</organism>
<sequence length="742" mass="79923">MYPTGNTFILISFAEYQAASASVPVTYDSINITTQDQAHTNQAIQAIQRQVQQGHFPLVTVQTVNSIQRQSQVSTDRETQLQELAGLLALLIGGLGILNTMRVLLSRRTIEIAMLKTAGYSWRTLACFFGVETGIIGLIGGVIGTGIALGISYGIVTTILAIPFQPDLLTIGGGIILGAITALGFGLLPIVQSAAIRPIQVMREHQSRGPTITRKRTLILYCFILLFFCLLAGIILRNGLLACASVCGTVVFLLFLGLCFRPIIWGISLIHLSEQYSATYLIVLLICIAASALVCVFIPVIGGIVLGLLIIVLLIKWLPHNWKINTMMALRNIGRSPTRTTMLMLLLFVGIFVIGSIQMIGQDLQSQLAMSMNQSLSSNIVVKIPQNQTGTMQAQLRKVPNLRSSQATIIGATTPVEINGQPWQSLISRAENNDASATGIFSFRQALRNFDGVEGYDLADKQVPDSHTFQIMAGRNLNASDAQTHNALIPYAPAQNNALSLTIGSTVTVADTDGKTRSTLTIVGEYMTSGISIAHVAPILTSQNVVRALAPTTEQAIFYLKVDPAKLAQAEASIKNAIPAVAFVQTPASNADGYLQVVSTITLLFTVLASFVLLSGMVIMANAIVLDLLERRRELGILKAIGYTQKILQGEILLEYGIIGGLSALLAILLITLLTNFLGNIFLNVTSSNLGVNGATVPFTFSTNTVLLIGLFAGAVLLVLITSLFACWRTVRIRPLDVLRYE</sequence>
<evidence type="ECO:0000256" key="3">
    <source>
        <dbReference type="ARBA" id="ARBA00022692"/>
    </source>
</evidence>
<dbReference type="Proteomes" id="UP000635565">
    <property type="component" value="Unassembled WGS sequence"/>
</dbReference>
<dbReference type="InterPro" id="IPR038766">
    <property type="entry name" value="Membrane_comp_ABC_pdt"/>
</dbReference>
<keyword evidence="5 6" id="KW-0472">Membrane</keyword>
<dbReference type="PANTHER" id="PTHR30287">
    <property type="entry name" value="MEMBRANE COMPONENT OF PREDICTED ABC SUPERFAMILY METABOLITE UPTAKE TRANSPORTER"/>
    <property type="match status" value="1"/>
</dbReference>
<evidence type="ECO:0000256" key="1">
    <source>
        <dbReference type="ARBA" id="ARBA00004651"/>
    </source>
</evidence>
<name>A0ABQ3VWA6_9CHLR</name>
<evidence type="ECO:0000256" key="2">
    <source>
        <dbReference type="ARBA" id="ARBA00022475"/>
    </source>
</evidence>
<dbReference type="InterPro" id="IPR003838">
    <property type="entry name" value="ABC3_permease_C"/>
</dbReference>
<feature type="transmembrane region" description="Helical" evidence="6">
    <location>
        <begin position="656"/>
        <end position="685"/>
    </location>
</feature>
<dbReference type="InterPro" id="IPR025857">
    <property type="entry name" value="MacB_PCD"/>
</dbReference>
<evidence type="ECO:0000313" key="10">
    <source>
        <dbReference type="Proteomes" id="UP000635565"/>
    </source>
</evidence>
<feature type="domain" description="ABC3 transporter permease C-terminal" evidence="7">
    <location>
        <begin position="85"/>
        <end position="194"/>
    </location>
</feature>
<protein>
    <recommendedName>
        <fullName evidence="11">ABC3 transporter permease protein domain-containing protein</fullName>
    </recommendedName>
</protein>
<keyword evidence="4 6" id="KW-1133">Transmembrane helix</keyword>